<evidence type="ECO:0000313" key="1">
    <source>
        <dbReference type="EMBL" id="DAF57958.1"/>
    </source>
</evidence>
<proteinExistence type="predicted"/>
<name>A0A8S5T3Y0_9CAUD</name>
<accession>A0A8S5T3Y0</accession>
<evidence type="ECO:0008006" key="2">
    <source>
        <dbReference type="Google" id="ProtNLM"/>
    </source>
</evidence>
<organism evidence="1">
    <name type="scientific">Siphoviridae sp. ctfbh2</name>
    <dbReference type="NCBI Taxonomy" id="2827909"/>
    <lineage>
        <taxon>Viruses</taxon>
        <taxon>Duplodnaviria</taxon>
        <taxon>Heunggongvirae</taxon>
        <taxon>Uroviricota</taxon>
        <taxon>Caudoviricetes</taxon>
    </lineage>
</organism>
<reference evidence="1" key="1">
    <citation type="journal article" date="2021" name="Proc. Natl. Acad. Sci. U.S.A.">
        <title>A Catalog of Tens of Thousands of Viruses from Human Metagenomes Reveals Hidden Associations with Chronic Diseases.</title>
        <authorList>
            <person name="Tisza M.J."/>
            <person name="Buck C.B."/>
        </authorList>
    </citation>
    <scope>NUCLEOTIDE SEQUENCE</scope>
    <source>
        <strain evidence="1">Ctfbh2</strain>
    </source>
</reference>
<protein>
    <recommendedName>
        <fullName evidence="2">Phage ABA sandwich domain-containing protein</fullName>
    </recommendedName>
</protein>
<dbReference type="EMBL" id="BK032744">
    <property type="protein sequence ID" value="DAF57958.1"/>
    <property type="molecule type" value="Genomic_DNA"/>
</dbReference>
<sequence length="131" mass="14714">MTEEFVTLETAKLLKAAGFKEDVSSFYELVYKGGSGPEYEIDESYDAQNYNTDVYSISAPTQSIAQKWLRETKNLHIEIYRSAVGYGYAIVKADNGTWQEDDDSRGTNDGGLWDTYEEALEAGLVECLKLI</sequence>